<dbReference type="Proteomes" id="UP000003688">
    <property type="component" value="Unassembled WGS sequence"/>
</dbReference>
<dbReference type="EMBL" id="ABOX02000010">
    <property type="protein sequence ID" value="EEF61306.1"/>
    <property type="molecule type" value="Genomic_DNA"/>
</dbReference>
<comment type="caution">
    <text evidence="1">The sequence shown here is derived from an EMBL/GenBank/DDBJ whole genome shotgun (WGS) entry which is preliminary data.</text>
</comment>
<gene>
    <name evidence="1" type="ORF">Cflav_PD4327</name>
</gene>
<evidence type="ECO:0000313" key="1">
    <source>
        <dbReference type="EMBL" id="EEF61306.1"/>
    </source>
</evidence>
<accession>B9XFE2</accession>
<sequence>MTTVRLLIIKVESLLNMLQRMKLCSPIPTGVQNAGLNFIGRYL</sequence>
<dbReference type="AlphaFoldDB" id="B9XFE2"/>
<keyword evidence="2" id="KW-1185">Reference proteome</keyword>
<name>B9XFE2_PEDPL</name>
<organism evidence="1 2">
    <name type="scientific">Pedosphaera parvula (strain Ellin514)</name>
    <dbReference type="NCBI Taxonomy" id="320771"/>
    <lineage>
        <taxon>Bacteria</taxon>
        <taxon>Pseudomonadati</taxon>
        <taxon>Verrucomicrobiota</taxon>
        <taxon>Pedosphaerae</taxon>
        <taxon>Pedosphaerales</taxon>
        <taxon>Pedosphaeraceae</taxon>
        <taxon>Pedosphaera</taxon>
    </lineage>
</organism>
<evidence type="ECO:0000313" key="2">
    <source>
        <dbReference type="Proteomes" id="UP000003688"/>
    </source>
</evidence>
<reference evidence="1 2" key="1">
    <citation type="journal article" date="2011" name="J. Bacteriol.">
        <title>Genome sequence of 'Pedosphaera parvula' Ellin514, an aerobic Verrucomicrobial isolate from pasture soil.</title>
        <authorList>
            <person name="Kant R."/>
            <person name="van Passel M.W."/>
            <person name="Sangwan P."/>
            <person name="Palva A."/>
            <person name="Lucas S."/>
            <person name="Copeland A."/>
            <person name="Lapidus A."/>
            <person name="Glavina Del Rio T."/>
            <person name="Dalin E."/>
            <person name="Tice H."/>
            <person name="Bruce D."/>
            <person name="Goodwin L."/>
            <person name="Pitluck S."/>
            <person name="Chertkov O."/>
            <person name="Larimer F.W."/>
            <person name="Land M.L."/>
            <person name="Hauser L."/>
            <person name="Brettin T.S."/>
            <person name="Detter J.C."/>
            <person name="Han S."/>
            <person name="de Vos W.M."/>
            <person name="Janssen P.H."/>
            <person name="Smidt H."/>
        </authorList>
    </citation>
    <scope>NUCLEOTIDE SEQUENCE [LARGE SCALE GENOMIC DNA]</scope>
    <source>
        <strain evidence="1 2">Ellin514</strain>
    </source>
</reference>
<dbReference type="STRING" id="320771.Cflav_PD4327"/>
<protein>
    <submittedName>
        <fullName evidence="1">Uncharacterized protein</fullName>
    </submittedName>
</protein>
<proteinExistence type="predicted"/>